<organism evidence="10">
    <name type="scientific">marine metagenome</name>
    <dbReference type="NCBI Taxonomy" id="408172"/>
    <lineage>
        <taxon>unclassified sequences</taxon>
        <taxon>metagenomes</taxon>
        <taxon>ecological metagenomes</taxon>
    </lineage>
</organism>
<evidence type="ECO:0000256" key="1">
    <source>
        <dbReference type="ARBA" id="ARBA00004167"/>
    </source>
</evidence>
<dbReference type="AlphaFoldDB" id="A0A381ZM90"/>
<dbReference type="GO" id="GO:0016020">
    <property type="term" value="C:membrane"/>
    <property type="evidence" value="ECO:0007669"/>
    <property type="project" value="UniProtKB-SubCell"/>
</dbReference>
<keyword evidence="2" id="KW-0813">Transport</keyword>
<sequence>MFDIGFWELITITLIALIILRPEHLPKFAKDVGKFLGKLRNFIYSAKKEIVKELEIKEIHELQDSIDHVDSLMKEAPDKIISEKDNAEKNNT</sequence>
<dbReference type="InterPro" id="IPR003369">
    <property type="entry name" value="TatA/B/E"/>
</dbReference>
<evidence type="ECO:0000256" key="7">
    <source>
        <dbReference type="ARBA" id="ARBA00023010"/>
    </source>
</evidence>
<dbReference type="InterPro" id="IPR018448">
    <property type="entry name" value="TatB"/>
</dbReference>
<keyword evidence="3" id="KW-1003">Cell membrane</keyword>
<evidence type="ECO:0000313" key="10">
    <source>
        <dbReference type="EMBL" id="SVA89972.1"/>
    </source>
</evidence>
<evidence type="ECO:0008006" key="11">
    <source>
        <dbReference type="Google" id="ProtNLM"/>
    </source>
</evidence>
<keyword evidence="4 9" id="KW-0812">Transmembrane</keyword>
<keyword evidence="7" id="KW-0811">Translocation</keyword>
<dbReference type="Gene3D" id="1.20.5.3310">
    <property type="match status" value="1"/>
</dbReference>
<accession>A0A381ZM90</accession>
<evidence type="ECO:0000256" key="5">
    <source>
        <dbReference type="ARBA" id="ARBA00022927"/>
    </source>
</evidence>
<evidence type="ECO:0000256" key="6">
    <source>
        <dbReference type="ARBA" id="ARBA00022989"/>
    </source>
</evidence>
<dbReference type="PRINTS" id="PR01506">
    <property type="entry name" value="TATBPROTEIN"/>
</dbReference>
<dbReference type="EMBL" id="UINC01021753">
    <property type="protein sequence ID" value="SVA89972.1"/>
    <property type="molecule type" value="Genomic_DNA"/>
</dbReference>
<evidence type="ECO:0000256" key="8">
    <source>
        <dbReference type="ARBA" id="ARBA00023136"/>
    </source>
</evidence>
<evidence type="ECO:0000256" key="4">
    <source>
        <dbReference type="ARBA" id="ARBA00022692"/>
    </source>
</evidence>
<reference evidence="10" key="1">
    <citation type="submission" date="2018-05" db="EMBL/GenBank/DDBJ databases">
        <authorList>
            <person name="Lanie J.A."/>
            <person name="Ng W.-L."/>
            <person name="Kazmierczak K.M."/>
            <person name="Andrzejewski T.M."/>
            <person name="Davidsen T.M."/>
            <person name="Wayne K.J."/>
            <person name="Tettelin H."/>
            <person name="Glass J.I."/>
            <person name="Rusch D."/>
            <person name="Podicherti R."/>
            <person name="Tsui H.-C.T."/>
            <person name="Winkler M.E."/>
        </authorList>
    </citation>
    <scope>NUCLEOTIDE SEQUENCE</scope>
</reference>
<protein>
    <recommendedName>
        <fullName evidence="11">Twin-arginine translocation protein TatB</fullName>
    </recommendedName>
</protein>
<evidence type="ECO:0000256" key="3">
    <source>
        <dbReference type="ARBA" id="ARBA00022475"/>
    </source>
</evidence>
<keyword evidence="5" id="KW-0653">Protein transport</keyword>
<evidence type="ECO:0000256" key="2">
    <source>
        <dbReference type="ARBA" id="ARBA00022448"/>
    </source>
</evidence>
<comment type="subcellular location">
    <subcellularLocation>
        <location evidence="1">Membrane</location>
        <topology evidence="1">Single-pass membrane protein</topology>
    </subcellularLocation>
</comment>
<keyword evidence="6 9" id="KW-1133">Transmembrane helix</keyword>
<dbReference type="NCBIfam" id="TIGR01410">
    <property type="entry name" value="tatB"/>
    <property type="match status" value="1"/>
</dbReference>
<feature type="transmembrane region" description="Helical" evidence="9">
    <location>
        <begin position="6"/>
        <end position="22"/>
    </location>
</feature>
<proteinExistence type="predicted"/>
<gene>
    <name evidence="10" type="ORF">METZ01_LOCUS142826</name>
</gene>
<dbReference type="PANTHER" id="PTHR33162:SF1">
    <property type="entry name" value="SEC-INDEPENDENT PROTEIN TRANSLOCASE PROTEIN TATA, CHLOROPLASTIC"/>
    <property type="match status" value="1"/>
</dbReference>
<dbReference type="PANTHER" id="PTHR33162">
    <property type="entry name" value="SEC-INDEPENDENT PROTEIN TRANSLOCASE PROTEIN TATA, CHLOROPLASTIC"/>
    <property type="match status" value="1"/>
</dbReference>
<evidence type="ECO:0000256" key="9">
    <source>
        <dbReference type="SAM" id="Phobius"/>
    </source>
</evidence>
<name>A0A381ZM90_9ZZZZ</name>
<keyword evidence="8 9" id="KW-0472">Membrane</keyword>
<dbReference type="GO" id="GO:0008320">
    <property type="term" value="F:protein transmembrane transporter activity"/>
    <property type="evidence" value="ECO:0007669"/>
    <property type="project" value="InterPro"/>
</dbReference>
<dbReference type="Pfam" id="PF02416">
    <property type="entry name" value="TatA_B_E"/>
    <property type="match status" value="1"/>
</dbReference>
<dbReference type="GO" id="GO:0043953">
    <property type="term" value="P:protein transport by the Tat complex"/>
    <property type="evidence" value="ECO:0007669"/>
    <property type="project" value="InterPro"/>
</dbReference>